<dbReference type="AlphaFoldDB" id="X6NZW6"/>
<organism evidence="2 3">
    <name type="scientific">Reticulomyxa filosa</name>
    <dbReference type="NCBI Taxonomy" id="46433"/>
    <lineage>
        <taxon>Eukaryota</taxon>
        <taxon>Sar</taxon>
        <taxon>Rhizaria</taxon>
        <taxon>Retaria</taxon>
        <taxon>Foraminifera</taxon>
        <taxon>Monothalamids</taxon>
        <taxon>Reticulomyxidae</taxon>
        <taxon>Reticulomyxa</taxon>
    </lineage>
</organism>
<comment type="caution">
    <text evidence="2">The sequence shown here is derived from an EMBL/GenBank/DDBJ whole genome shotgun (WGS) entry which is preliminary data.</text>
</comment>
<protein>
    <submittedName>
        <fullName evidence="2">Uncharacterized protein</fullName>
    </submittedName>
</protein>
<name>X6NZW6_RETFI</name>
<accession>X6NZW6</accession>
<feature type="region of interest" description="Disordered" evidence="1">
    <location>
        <begin position="192"/>
        <end position="230"/>
    </location>
</feature>
<gene>
    <name evidence="2" type="ORF">RFI_05588</name>
</gene>
<feature type="non-terminal residue" evidence="2">
    <location>
        <position position="1"/>
    </location>
</feature>
<evidence type="ECO:0000313" key="2">
    <source>
        <dbReference type="EMBL" id="ETO31531.1"/>
    </source>
</evidence>
<proteinExistence type="predicted"/>
<evidence type="ECO:0000256" key="1">
    <source>
        <dbReference type="SAM" id="MobiDB-lite"/>
    </source>
</evidence>
<reference evidence="2 3" key="1">
    <citation type="journal article" date="2013" name="Curr. Biol.">
        <title>The Genome of the Foraminiferan Reticulomyxa filosa.</title>
        <authorList>
            <person name="Glockner G."/>
            <person name="Hulsmann N."/>
            <person name="Schleicher M."/>
            <person name="Noegel A.A."/>
            <person name="Eichinger L."/>
            <person name="Gallinger C."/>
            <person name="Pawlowski J."/>
            <person name="Sierra R."/>
            <person name="Euteneuer U."/>
            <person name="Pillet L."/>
            <person name="Moustafa A."/>
            <person name="Platzer M."/>
            <person name="Groth M."/>
            <person name="Szafranski K."/>
            <person name="Schliwa M."/>
        </authorList>
    </citation>
    <scope>NUCLEOTIDE SEQUENCE [LARGE SCALE GENOMIC DNA]</scope>
</reference>
<keyword evidence="3" id="KW-1185">Reference proteome</keyword>
<dbReference type="EMBL" id="ASPP01004863">
    <property type="protein sequence ID" value="ETO31531.1"/>
    <property type="molecule type" value="Genomic_DNA"/>
</dbReference>
<evidence type="ECO:0000313" key="3">
    <source>
        <dbReference type="Proteomes" id="UP000023152"/>
    </source>
</evidence>
<dbReference type="Proteomes" id="UP000023152">
    <property type="component" value="Unassembled WGS sequence"/>
</dbReference>
<feature type="compositionally biased region" description="Acidic residues" evidence="1">
    <location>
        <begin position="194"/>
        <end position="218"/>
    </location>
</feature>
<sequence>ISNISNISNTSNINDSYTPQNCDYSLFSLENPLFGPDKLSFINKSGHYTHLERLPEFFKAINVYYKSLAPKSDTSKSPPLHSSAKDVVNKSIKPIAEFLYNNLCSIYEWDQQTTKTTSNTIIRLINSCFFEKGFMIGLLELGELNVGDLTNVVEDIKALDDHMSGIEFLDMDYLKTFIQICRKFVPEVQLFETKDDDESESDSESDSGDENEQAENEESSEHASASMSEGEEELLMMKLQYMFPDENY</sequence>